<evidence type="ECO:0000256" key="17">
    <source>
        <dbReference type="PIRSR" id="PIRSR000167-2"/>
    </source>
</evidence>
<dbReference type="UniPathway" id="UPA00251">
    <property type="reaction ID" value="UER00323"/>
</dbReference>
<keyword evidence="10 15" id="KW-0408">Iron</keyword>
<evidence type="ECO:0000313" key="20">
    <source>
        <dbReference type="Proteomes" id="UP000001822"/>
    </source>
</evidence>
<dbReference type="GO" id="GO:0051539">
    <property type="term" value="F:4 iron, 4 sulfur cluster binding"/>
    <property type="evidence" value="ECO:0007669"/>
    <property type="project" value="UniProtKB-KW"/>
</dbReference>
<dbReference type="EMBL" id="CP000383">
    <property type="protein sequence ID" value="ABG58419.1"/>
    <property type="molecule type" value="Genomic_DNA"/>
</dbReference>
<dbReference type="Gene3D" id="1.10.10.920">
    <property type="match status" value="1"/>
</dbReference>
<comment type="similarity">
    <text evidence="3 15">Belongs to the anaerobic coproporphyrinogen-III oxidase family.</text>
</comment>
<gene>
    <name evidence="19" type="primary">hemN</name>
    <name evidence="19" type="ordered locus">CHU_1144</name>
</gene>
<dbReference type="SMART" id="SM00729">
    <property type="entry name" value="Elp3"/>
    <property type="match status" value="1"/>
</dbReference>
<dbReference type="GO" id="GO:0004109">
    <property type="term" value="F:coproporphyrinogen oxidase activity"/>
    <property type="evidence" value="ECO:0007669"/>
    <property type="project" value="InterPro"/>
</dbReference>
<comment type="subcellular location">
    <subcellularLocation>
        <location evidence="1 15">Cytoplasm</location>
    </subcellularLocation>
</comment>
<evidence type="ECO:0000259" key="18">
    <source>
        <dbReference type="PROSITE" id="PS51918"/>
    </source>
</evidence>
<dbReference type="AlphaFoldDB" id="A0A6N4SPZ2"/>
<evidence type="ECO:0000256" key="13">
    <source>
        <dbReference type="ARBA" id="ARBA00024295"/>
    </source>
</evidence>
<feature type="binding site" evidence="16">
    <location>
        <position position="155"/>
    </location>
    <ligand>
        <name>S-adenosyl-L-methionine</name>
        <dbReference type="ChEBI" id="CHEBI:59789"/>
        <label>1</label>
    </ligand>
</feature>
<feature type="binding site" evidence="16">
    <location>
        <begin position="123"/>
        <end position="124"/>
    </location>
    <ligand>
        <name>S-adenosyl-L-methionine</name>
        <dbReference type="ChEBI" id="CHEBI:59789"/>
        <label>2</label>
    </ligand>
</feature>
<organism evidence="19 20">
    <name type="scientific">Cytophaga hutchinsonii (strain ATCC 33406 / DSM 1761 / CIP 103989 / NBRC 15051 / NCIMB 9469 / D465)</name>
    <dbReference type="NCBI Taxonomy" id="269798"/>
    <lineage>
        <taxon>Bacteria</taxon>
        <taxon>Pseudomonadati</taxon>
        <taxon>Bacteroidota</taxon>
        <taxon>Cytophagia</taxon>
        <taxon>Cytophagales</taxon>
        <taxon>Cytophagaceae</taxon>
        <taxon>Cytophaga</taxon>
    </lineage>
</organism>
<accession>A0A6N4SPZ2</accession>
<dbReference type="EC" id="1.3.98.3" evidence="15"/>
<dbReference type="NCBIfam" id="TIGR00538">
    <property type="entry name" value="hemN"/>
    <property type="match status" value="1"/>
</dbReference>
<comment type="cofactor">
    <cofactor evidence="15 17">
        <name>[4Fe-4S] cluster</name>
        <dbReference type="ChEBI" id="CHEBI:49883"/>
    </cofactor>
    <text evidence="15 17">Binds 1 [4Fe-4S] cluster. The cluster is coordinated with 3 cysteines and an exchangeable S-adenosyl-L-methionine.</text>
</comment>
<dbReference type="PANTHER" id="PTHR13932">
    <property type="entry name" value="COPROPORPHYRINIGEN III OXIDASE"/>
    <property type="match status" value="1"/>
</dbReference>
<feature type="binding site" evidence="16">
    <location>
        <position position="219"/>
    </location>
    <ligand>
        <name>S-adenosyl-L-methionine</name>
        <dbReference type="ChEBI" id="CHEBI:59789"/>
        <label>2</label>
    </ligand>
</feature>
<dbReference type="CDD" id="cd01335">
    <property type="entry name" value="Radical_SAM"/>
    <property type="match status" value="1"/>
</dbReference>
<dbReference type="SFLD" id="SFLDG01065">
    <property type="entry name" value="anaerobic_coproporphyrinogen-I"/>
    <property type="match status" value="1"/>
</dbReference>
<dbReference type="Gene3D" id="3.80.30.20">
    <property type="entry name" value="tm_1862 like domain"/>
    <property type="match status" value="1"/>
</dbReference>
<evidence type="ECO:0000256" key="11">
    <source>
        <dbReference type="ARBA" id="ARBA00023014"/>
    </source>
</evidence>
<proteinExistence type="inferred from homology"/>
<evidence type="ECO:0000256" key="8">
    <source>
        <dbReference type="ARBA" id="ARBA00022723"/>
    </source>
</evidence>
<keyword evidence="5 15" id="KW-0004">4Fe-4S</keyword>
<keyword evidence="7 15" id="KW-0949">S-adenosyl-L-methionine</keyword>
<evidence type="ECO:0000313" key="19">
    <source>
        <dbReference type="EMBL" id="ABG58419.1"/>
    </source>
</evidence>
<dbReference type="InterPro" id="IPR006638">
    <property type="entry name" value="Elp3/MiaA/NifB-like_rSAM"/>
</dbReference>
<dbReference type="SUPFAM" id="SSF102114">
    <property type="entry name" value="Radical SAM enzymes"/>
    <property type="match status" value="1"/>
</dbReference>
<evidence type="ECO:0000256" key="14">
    <source>
        <dbReference type="ARBA" id="ARBA00048321"/>
    </source>
</evidence>
<comment type="catalytic activity">
    <reaction evidence="14 15">
        <text>coproporphyrinogen III + 2 S-adenosyl-L-methionine = protoporphyrinogen IX + 2 5'-deoxyadenosine + 2 L-methionine + 2 CO2</text>
        <dbReference type="Rhea" id="RHEA:15425"/>
        <dbReference type="ChEBI" id="CHEBI:16526"/>
        <dbReference type="ChEBI" id="CHEBI:17319"/>
        <dbReference type="ChEBI" id="CHEBI:57307"/>
        <dbReference type="ChEBI" id="CHEBI:57309"/>
        <dbReference type="ChEBI" id="CHEBI:57844"/>
        <dbReference type="ChEBI" id="CHEBI:59789"/>
        <dbReference type="EC" id="1.3.98.3"/>
    </reaction>
</comment>
<feature type="binding site" evidence="17">
    <location>
        <position position="78"/>
    </location>
    <ligand>
        <name>[4Fe-4S] cluster</name>
        <dbReference type="ChEBI" id="CHEBI:49883"/>
        <note>4Fe-4S-S-AdoMet</note>
    </ligand>
</feature>
<evidence type="ECO:0000256" key="3">
    <source>
        <dbReference type="ARBA" id="ARBA00005493"/>
    </source>
</evidence>
<reference evidence="19 20" key="1">
    <citation type="journal article" date="2007" name="Appl. Environ. Microbiol.">
        <title>Genome sequence of the cellulolytic gliding bacterium Cytophaga hutchinsonii.</title>
        <authorList>
            <person name="Xie G."/>
            <person name="Bruce D.C."/>
            <person name="Challacombe J.F."/>
            <person name="Chertkov O."/>
            <person name="Detter J.C."/>
            <person name="Gilna P."/>
            <person name="Han C.S."/>
            <person name="Lucas S."/>
            <person name="Misra M."/>
            <person name="Myers G.L."/>
            <person name="Richardson P."/>
            <person name="Tapia R."/>
            <person name="Thayer N."/>
            <person name="Thompson L.S."/>
            <person name="Brettin T.S."/>
            <person name="Henrissat B."/>
            <person name="Wilson D.B."/>
            <person name="McBride M.J."/>
        </authorList>
    </citation>
    <scope>NUCLEOTIDE SEQUENCE [LARGE SCALE GENOMIC DNA]</scope>
    <source>
        <strain evidence="20">ATCC 33406 / DSM 1761 / CIP 103989 / NBRC 15051 / NCIMB 9469 / D465</strain>
    </source>
</reference>
<feature type="binding site" evidence="16">
    <location>
        <position position="65"/>
    </location>
    <ligand>
        <name>S-adenosyl-L-methionine</name>
        <dbReference type="ChEBI" id="CHEBI:59789"/>
        <label>1</label>
    </ligand>
</feature>
<dbReference type="Proteomes" id="UP000001822">
    <property type="component" value="Chromosome"/>
</dbReference>
<comment type="function">
    <text evidence="13">Involved in the heme biosynthesis. Catalyzes the anaerobic oxidative decarboxylation of propionate groups of rings A and B of coproporphyrinogen III to yield the vinyl groups in protoporphyrinogen IX.</text>
</comment>
<feature type="binding site" evidence="16">
    <location>
        <position position="339"/>
    </location>
    <ligand>
        <name>S-adenosyl-L-methionine</name>
        <dbReference type="ChEBI" id="CHEBI:59789"/>
        <label>1</label>
    </ligand>
</feature>
<evidence type="ECO:0000256" key="7">
    <source>
        <dbReference type="ARBA" id="ARBA00022691"/>
    </source>
</evidence>
<dbReference type="InterPro" id="IPR004558">
    <property type="entry name" value="Coprogen_oxidase_HemN"/>
</dbReference>
<feature type="binding site" evidence="16">
    <location>
        <position position="253"/>
    </location>
    <ligand>
        <name>S-adenosyl-L-methionine</name>
        <dbReference type="ChEBI" id="CHEBI:59789"/>
        <label>2</label>
    </ligand>
</feature>
<dbReference type="GO" id="GO:0051989">
    <property type="term" value="F:coproporphyrinogen dehydrogenase activity"/>
    <property type="evidence" value="ECO:0007669"/>
    <property type="project" value="UniProtKB-EC"/>
</dbReference>
<dbReference type="SFLD" id="SFLDS00029">
    <property type="entry name" value="Radical_SAM"/>
    <property type="match status" value="1"/>
</dbReference>
<feature type="binding site" evidence="16">
    <location>
        <position position="194"/>
    </location>
    <ligand>
        <name>S-adenosyl-L-methionine</name>
        <dbReference type="ChEBI" id="CHEBI:59789"/>
        <label>2</label>
    </ligand>
</feature>
<dbReference type="GO" id="GO:0006782">
    <property type="term" value="P:protoporphyrinogen IX biosynthetic process"/>
    <property type="evidence" value="ECO:0007669"/>
    <property type="project" value="UniProtKB-UniPathway"/>
</dbReference>
<dbReference type="KEGG" id="chu:CHU_1144"/>
<dbReference type="PANTHER" id="PTHR13932:SF6">
    <property type="entry name" value="OXYGEN-INDEPENDENT COPROPORPHYRINOGEN III OXIDASE"/>
    <property type="match status" value="1"/>
</dbReference>
<keyword evidence="20" id="KW-1185">Reference proteome</keyword>
<feature type="binding site" evidence="16">
    <location>
        <position position="122"/>
    </location>
    <ligand>
        <name>S-adenosyl-L-methionine</name>
        <dbReference type="ChEBI" id="CHEBI:59789"/>
        <label>1</label>
    </ligand>
</feature>
<feature type="binding site" evidence="17">
    <location>
        <position position="71"/>
    </location>
    <ligand>
        <name>[4Fe-4S] cluster</name>
        <dbReference type="ChEBI" id="CHEBI:49883"/>
        <note>4Fe-4S-S-AdoMet</note>
    </ligand>
</feature>
<feature type="domain" description="Radical SAM core" evidence="18">
    <location>
        <begin position="56"/>
        <end position="298"/>
    </location>
</feature>
<evidence type="ECO:0000256" key="16">
    <source>
        <dbReference type="PIRSR" id="PIRSR000167-1"/>
    </source>
</evidence>
<evidence type="ECO:0000256" key="1">
    <source>
        <dbReference type="ARBA" id="ARBA00004496"/>
    </source>
</evidence>
<evidence type="ECO:0000256" key="2">
    <source>
        <dbReference type="ARBA" id="ARBA00004785"/>
    </source>
</evidence>
<evidence type="ECO:0000256" key="12">
    <source>
        <dbReference type="ARBA" id="ARBA00023244"/>
    </source>
</evidence>
<dbReference type="PROSITE" id="PS51918">
    <property type="entry name" value="RADICAL_SAM"/>
    <property type="match status" value="1"/>
</dbReference>
<keyword evidence="8 15" id="KW-0479">Metal-binding</keyword>
<feature type="binding site" evidence="16">
    <location>
        <begin position="77"/>
        <end position="79"/>
    </location>
    <ligand>
        <name>S-adenosyl-L-methionine</name>
        <dbReference type="ChEBI" id="CHEBI:59789"/>
        <label>2</label>
    </ligand>
</feature>
<comment type="pathway">
    <text evidence="2 15">Porphyrin-containing compound metabolism; protoporphyrin-IX biosynthesis; protoporphyrinogen-IX from coproporphyrinogen-III (AdoMet route): step 1/1.</text>
</comment>
<evidence type="ECO:0000256" key="15">
    <source>
        <dbReference type="PIRNR" id="PIRNR000167"/>
    </source>
</evidence>
<dbReference type="PIRSF" id="PIRSF000167">
    <property type="entry name" value="HemN"/>
    <property type="match status" value="1"/>
</dbReference>
<sequence length="459" mass="51944">MSLIYMEITHSEKSLIQKYNVSCPRYTSYPTVPYWDTANFKKQEWEHGVRTDFFHANTHGGISLYIHLPYCESLCTYCGCNTRITVNHAVEMPYIKSVLKEWKLYLNLFKEKPILTELHLGGGTPTFFHPDNLEFLIRSILCDCIIPEHTSYSFEGHPNNTTKEHLDILYRLGFSRVSFGIQDFDLHVQEIINRVQPLENVVRVTEEARAIGYTSINYDLVYGLPLQTLAGITDTISKSIALTPDRIAFYSYAHVPWLKPGQRKYTELDLPDDEVKRALYEAGKALLLHAGYIDIGMDHFALPGDALTRAADNGTLHRNFMGYTAQHTGFAIGLGVSAISDTWGAFAQNVKTVEAYQKLVDMDLIPIFKGHVLTKQDLKIRTHILAVMCTYKTTWCKGDLSDALINRFAPLEADGLIITTSNSLQVTDLGKAFLRNICIAFDERYWEGASSAVQFSKAV</sequence>
<dbReference type="InterPro" id="IPR023404">
    <property type="entry name" value="rSAM_horseshoe"/>
</dbReference>
<keyword evidence="12 15" id="KW-0627">Porphyrin biosynthesis</keyword>
<dbReference type="InterPro" id="IPR007197">
    <property type="entry name" value="rSAM"/>
</dbReference>
<protein>
    <recommendedName>
        <fullName evidence="15">Coproporphyrinogen-III oxidase</fullName>
        <ecNumber evidence="15">1.3.98.3</ecNumber>
    </recommendedName>
</protein>
<evidence type="ECO:0000256" key="5">
    <source>
        <dbReference type="ARBA" id="ARBA00022485"/>
    </source>
</evidence>
<evidence type="ECO:0000256" key="10">
    <source>
        <dbReference type="ARBA" id="ARBA00023004"/>
    </source>
</evidence>
<evidence type="ECO:0000256" key="6">
    <source>
        <dbReference type="ARBA" id="ARBA00022490"/>
    </source>
</evidence>
<evidence type="ECO:0000256" key="9">
    <source>
        <dbReference type="ARBA" id="ARBA00023002"/>
    </source>
</evidence>
<dbReference type="GO" id="GO:0046872">
    <property type="term" value="F:metal ion binding"/>
    <property type="evidence" value="ECO:0007669"/>
    <property type="project" value="UniProtKB-KW"/>
</dbReference>
<dbReference type="InterPro" id="IPR058240">
    <property type="entry name" value="rSAM_sf"/>
</dbReference>
<keyword evidence="9 15" id="KW-0560">Oxidoreductase</keyword>
<comment type="subunit">
    <text evidence="4">Monomer.</text>
</comment>
<dbReference type="GO" id="GO:0005737">
    <property type="term" value="C:cytoplasm"/>
    <property type="evidence" value="ECO:0007669"/>
    <property type="project" value="UniProtKB-SubCell"/>
</dbReference>
<name>A0A6N4SPZ2_CYTH3</name>
<feature type="binding site" evidence="17">
    <location>
        <position position="75"/>
    </location>
    <ligand>
        <name>[4Fe-4S] cluster</name>
        <dbReference type="ChEBI" id="CHEBI:49883"/>
        <note>4Fe-4S-S-AdoMet</note>
    </ligand>
</feature>
<keyword evidence="6 15" id="KW-0963">Cytoplasm</keyword>
<feature type="binding site" evidence="16">
    <location>
        <position position="182"/>
    </location>
    <ligand>
        <name>S-adenosyl-L-methionine</name>
        <dbReference type="ChEBI" id="CHEBI:59789"/>
        <label>2</label>
    </ligand>
</feature>
<dbReference type="InterPro" id="IPR034505">
    <property type="entry name" value="Coproporphyrinogen-III_oxidase"/>
</dbReference>
<evidence type="ECO:0000256" key="4">
    <source>
        <dbReference type="ARBA" id="ARBA00011245"/>
    </source>
</evidence>
<keyword evidence="11 15" id="KW-0411">Iron-sulfur</keyword>
<dbReference type="Pfam" id="PF04055">
    <property type="entry name" value="Radical_SAM"/>
    <property type="match status" value="1"/>
</dbReference>